<dbReference type="GO" id="GO:0046872">
    <property type="term" value="F:metal ion binding"/>
    <property type="evidence" value="ECO:0007669"/>
    <property type="project" value="UniProtKB-KW"/>
</dbReference>
<organism evidence="6 7">
    <name type="scientific">Dongia mobilis</name>
    <dbReference type="NCBI Taxonomy" id="578943"/>
    <lineage>
        <taxon>Bacteria</taxon>
        <taxon>Pseudomonadati</taxon>
        <taxon>Pseudomonadota</taxon>
        <taxon>Alphaproteobacteria</taxon>
        <taxon>Rhodospirillales</taxon>
        <taxon>Dongiaceae</taxon>
        <taxon>Dongia</taxon>
    </lineage>
</organism>
<keyword evidence="7" id="KW-1185">Reference proteome</keyword>
<feature type="compositionally biased region" description="Basic and acidic residues" evidence="4">
    <location>
        <begin position="32"/>
        <end position="42"/>
    </location>
</feature>
<dbReference type="NCBIfam" id="NF033668">
    <property type="entry name" value="rSAM_PA0069"/>
    <property type="match status" value="1"/>
</dbReference>
<dbReference type="PANTHER" id="PTHR43432:SF3">
    <property type="entry name" value="SLR0285 PROTEIN"/>
    <property type="match status" value="1"/>
</dbReference>
<evidence type="ECO:0000256" key="4">
    <source>
        <dbReference type="SAM" id="MobiDB-lite"/>
    </source>
</evidence>
<comment type="caution">
    <text evidence="6">The sequence shown here is derived from an EMBL/GenBank/DDBJ whole genome shotgun (WGS) entry which is preliminary data.</text>
</comment>
<dbReference type="SFLD" id="SFLDS00029">
    <property type="entry name" value="Radical_SAM"/>
    <property type="match status" value="1"/>
</dbReference>
<feature type="region of interest" description="Disordered" evidence="4">
    <location>
        <begin position="21"/>
        <end position="48"/>
    </location>
</feature>
<dbReference type="Pfam" id="PF04055">
    <property type="entry name" value="Radical_SAM"/>
    <property type="match status" value="1"/>
</dbReference>
<keyword evidence="6" id="KW-0456">Lyase</keyword>
<dbReference type="GO" id="GO:0016829">
    <property type="term" value="F:lyase activity"/>
    <property type="evidence" value="ECO:0007669"/>
    <property type="project" value="UniProtKB-KW"/>
</dbReference>
<name>A0A4V3DE37_9PROT</name>
<dbReference type="SFLD" id="SFLDG01084">
    <property type="entry name" value="Uncharacterised_Radical_SAM_Su"/>
    <property type="match status" value="1"/>
</dbReference>
<reference evidence="6 7" key="1">
    <citation type="submission" date="2019-03" db="EMBL/GenBank/DDBJ databases">
        <title>Genomic Encyclopedia of Type Strains, Phase III (KMG-III): the genomes of soil and plant-associated and newly described type strains.</title>
        <authorList>
            <person name="Whitman W."/>
        </authorList>
    </citation>
    <scope>NUCLEOTIDE SEQUENCE [LARGE SCALE GENOMIC DNA]</scope>
    <source>
        <strain evidence="6 7">CGMCC 1.7660</strain>
    </source>
</reference>
<dbReference type="InterPro" id="IPR007197">
    <property type="entry name" value="rSAM"/>
</dbReference>
<dbReference type="InterPro" id="IPR040086">
    <property type="entry name" value="MJ0683-like"/>
</dbReference>
<dbReference type="Proteomes" id="UP000295783">
    <property type="component" value="Unassembled WGS sequence"/>
</dbReference>
<accession>A0A4V3DE37</accession>
<evidence type="ECO:0000313" key="6">
    <source>
        <dbReference type="EMBL" id="TDQ78481.1"/>
    </source>
</evidence>
<keyword evidence="2" id="KW-0408">Iron</keyword>
<evidence type="ECO:0000256" key="2">
    <source>
        <dbReference type="ARBA" id="ARBA00023004"/>
    </source>
</evidence>
<protein>
    <submittedName>
        <fullName evidence="6">DNA repair photolyase</fullName>
    </submittedName>
</protein>
<proteinExistence type="predicted"/>
<dbReference type="PANTHER" id="PTHR43432">
    <property type="entry name" value="SLR0285 PROTEIN"/>
    <property type="match status" value="1"/>
</dbReference>
<dbReference type="EMBL" id="SNYW01000013">
    <property type="protein sequence ID" value="TDQ78481.1"/>
    <property type="molecule type" value="Genomic_DNA"/>
</dbReference>
<sequence length="410" mass="45214">MRYERDLSQLEPDIALPAMARKGRGAVTNKAGRFERGQRPLEDDGWQQGDAAETPVAALTFRGTPVRLDSAKLGRNEPADEDALPPLRTSVALDSAKSIISRNQSPDIPFDQSINPYRGCEHGCIYCYARPSHAYLGHSPGLDFETRLYMKADAAQLLERELRRPGYRPTVIALGANTDPYQPIERRYRLTREILEVLSAYNHAAGITTKSANVTRDVGLLADMAKRKLMKVYISVTTLDRDLARVMEPRASAPARRLEAIRTLSNAGVPVGISVAPIIPALTDHEIEAIVKAGAEAGASSVSWTVLRMPLEIKELFTEWLEAHHPLKAKRIMDLVRDCHGGALYKSDFGSRMKGTGPYAALIRRRVLTAARKYGLDGYKWDIDTGRFAIPGDRPAPLSGRDSGQLSLFG</sequence>
<evidence type="ECO:0000313" key="7">
    <source>
        <dbReference type="Proteomes" id="UP000295783"/>
    </source>
</evidence>
<feature type="domain" description="Radical SAM core" evidence="5">
    <location>
        <begin position="106"/>
        <end position="343"/>
    </location>
</feature>
<keyword evidence="3" id="KW-0411">Iron-sulfur</keyword>
<gene>
    <name evidence="6" type="ORF">A8950_3536</name>
</gene>
<evidence type="ECO:0000256" key="1">
    <source>
        <dbReference type="ARBA" id="ARBA00022723"/>
    </source>
</evidence>
<dbReference type="InterPro" id="IPR006638">
    <property type="entry name" value="Elp3/MiaA/NifB-like_rSAM"/>
</dbReference>
<dbReference type="RefSeq" id="WP_208109922.1">
    <property type="nucleotide sequence ID" value="NZ_SNYW01000013.1"/>
</dbReference>
<dbReference type="CDD" id="cd01335">
    <property type="entry name" value="Radical_SAM"/>
    <property type="match status" value="1"/>
</dbReference>
<dbReference type="InterPro" id="IPR058240">
    <property type="entry name" value="rSAM_sf"/>
</dbReference>
<evidence type="ECO:0000256" key="3">
    <source>
        <dbReference type="ARBA" id="ARBA00023014"/>
    </source>
</evidence>
<dbReference type="SMART" id="SM00729">
    <property type="entry name" value="Elp3"/>
    <property type="match status" value="1"/>
</dbReference>
<keyword evidence="1" id="KW-0479">Metal-binding</keyword>
<dbReference type="GO" id="GO:0051536">
    <property type="term" value="F:iron-sulfur cluster binding"/>
    <property type="evidence" value="ECO:0007669"/>
    <property type="project" value="UniProtKB-KW"/>
</dbReference>
<dbReference type="AlphaFoldDB" id="A0A4V3DE37"/>
<dbReference type="SUPFAM" id="SSF102114">
    <property type="entry name" value="Radical SAM enzymes"/>
    <property type="match status" value="1"/>
</dbReference>
<evidence type="ECO:0000259" key="5">
    <source>
        <dbReference type="PROSITE" id="PS51918"/>
    </source>
</evidence>
<dbReference type="Gene3D" id="3.80.30.30">
    <property type="match status" value="1"/>
</dbReference>
<dbReference type="PROSITE" id="PS51918">
    <property type="entry name" value="RADICAL_SAM"/>
    <property type="match status" value="1"/>
</dbReference>